<feature type="compositionally biased region" description="Basic and acidic residues" evidence="6">
    <location>
        <begin position="1"/>
        <end position="12"/>
    </location>
</feature>
<dbReference type="STRING" id="9402.L5K7P3"/>
<keyword evidence="1" id="KW-0723">Serine/threonine-protein kinase</keyword>
<dbReference type="EMBL" id="KB031030">
    <property type="protein sequence ID" value="ELK06503.1"/>
    <property type="molecule type" value="Genomic_DNA"/>
</dbReference>
<dbReference type="Pfam" id="PF00069">
    <property type="entry name" value="Pkinase"/>
    <property type="match status" value="2"/>
</dbReference>
<dbReference type="PANTHER" id="PTHR24355:SF30">
    <property type="entry name" value="SERINE_THREONINE-PROTEIN KINASE 32B ISOFORM X1"/>
    <property type="match status" value="1"/>
</dbReference>
<evidence type="ECO:0000256" key="5">
    <source>
        <dbReference type="ARBA" id="ARBA00022840"/>
    </source>
</evidence>
<keyword evidence="4 8" id="KW-0418">Kinase</keyword>
<dbReference type="PANTHER" id="PTHR24355">
    <property type="entry name" value="G PROTEIN-COUPLED RECEPTOR KINASE/RIBOSOMAL PROTEIN S6 KINASE"/>
    <property type="match status" value="1"/>
</dbReference>
<dbReference type="GO" id="GO:0001664">
    <property type="term" value="F:G protein-coupled receptor binding"/>
    <property type="evidence" value="ECO:0007669"/>
    <property type="project" value="TreeGrafter"/>
</dbReference>
<sequence>MGNAAWREDTRQEGAVGPSSSSSGSSRCQRWTGIHTGQDRAVVMAADGSGVPQRGFPKGVGISLLDTQAVTFDHFQILRAIGKGSFGKRSGPVITICPDPSAPGSGLSVWQKLSKRCQGRGCVSERREEGLGHAAAGDGLSMERMARPPLQVCIVQKRDTKQMYAMKYMNKQQCIERDEVRNVFRELQIMQGLEHPFLVNLWYSFQDEEDMFMVVDLQLGGDLRYHLQQNVQFSEAAVKLYVCELALALDYLQRRHIIHSLKSHEEEPSRLQLLLTGISISLSLGHVHVTDFNIATVVKGAEKSSSMAGTKPYMGKARGTRQNMAAPALRELRAWQGADQLAPAPQECYSREVLGTRGGEEALAQSGGGGSAPEVFQAYADGGPGYSYPVDWWSLGVTAYELLRGWRPYDIHSATPVDEILSVFKVARVHYSSTWCEGMVTLLKKLLTMDPESRLSSLGDIQSAPYLADMNWDAVFEKVLTPGFVPNEGQGRSCRVDPVQYVLQERAAQLVALTPGARLSLSAPPCSVLKGEEGTGVEPWSLRRQQGQSGRLLDTEGHAGGQARGQLQDGSNNNVLAHACSHGCTS</sequence>
<dbReference type="CDD" id="cd05578">
    <property type="entry name" value="STKc_Yank1"/>
    <property type="match status" value="1"/>
</dbReference>
<dbReference type="Gene3D" id="1.10.510.10">
    <property type="entry name" value="Transferase(Phosphotransferase) domain 1"/>
    <property type="match status" value="2"/>
</dbReference>
<dbReference type="GO" id="GO:0004703">
    <property type="term" value="F:G protein-coupled receptor kinase activity"/>
    <property type="evidence" value="ECO:0007669"/>
    <property type="project" value="TreeGrafter"/>
</dbReference>
<dbReference type="FunFam" id="1.10.510.10:FF:000735">
    <property type="entry name" value="serine/threonine-protein kinase 32B isoform X2"/>
    <property type="match status" value="1"/>
</dbReference>
<dbReference type="GO" id="GO:0005524">
    <property type="term" value="F:ATP binding"/>
    <property type="evidence" value="ECO:0007669"/>
    <property type="project" value="UniProtKB-KW"/>
</dbReference>
<evidence type="ECO:0000313" key="8">
    <source>
        <dbReference type="EMBL" id="ELK06503.1"/>
    </source>
</evidence>
<evidence type="ECO:0000256" key="1">
    <source>
        <dbReference type="ARBA" id="ARBA00022527"/>
    </source>
</evidence>
<protein>
    <submittedName>
        <fullName evidence="8">Serine/threonine-protein kinase 32B</fullName>
    </submittedName>
</protein>
<feature type="region of interest" description="Disordered" evidence="6">
    <location>
        <begin position="1"/>
        <end position="29"/>
    </location>
</feature>
<accession>L5K7P3</accession>
<keyword evidence="9" id="KW-1185">Reference proteome</keyword>
<reference evidence="9" key="1">
    <citation type="journal article" date="2013" name="Science">
        <title>Comparative analysis of bat genomes provides insight into the evolution of flight and immunity.</title>
        <authorList>
            <person name="Zhang G."/>
            <person name="Cowled C."/>
            <person name="Shi Z."/>
            <person name="Huang Z."/>
            <person name="Bishop-Lilly K.A."/>
            <person name="Fang X."/>
            <person name="Wynne J.W."/>
            <person name="Xiong Z."/>
            <person name="Baker M.L."/>
            <person name="Zhao W."/>
            <person name="Tachedjian M."/>
            <person name="Zhu Y."/>
            <person name="Zhou P."/>
            <person name="Jiang X."/>
            <person name="Ng J."/>
            <person name="Yang L."/>
            <person name="Wu L."/>
            <person name="Xiao J."/>
            <person name="Feng Y."/>
            <person name="Chen Y."/>
            <person name="Sun X."/>
            <person name="Zhang Y."/>
            <person name="Marsh G.A."/>
            <person name="Crameri G."/>
            <person name="Broder C.C."/>
            <person name="Frey K.G."/>
            <person name="Wang L.F."/>
            <person name="Wang J."/>
        </authorList>
    </citation>
    <scope>NUCLEOTIDE SEQUENCE [LARGE SCALE GENOMIC DNA]</scope>
</reference>
<dbReference type="GO" id="GO:0007186">
    <property type="term" value="P:G protein-coupled receptor signaling pathway"/>
    <property type="evidence" value="ECO:0007669"/>
    <property type="project" value="TreeGrafter"/>
</dbReference>
<dbReference type="InterPro" id="IPR011009">
    <property type="entry name" value="Kinase-like_dom_sf"/>
</dbReference>
<feature type="region of interest" description="Disordered" evidence="6">
    <location>
        <begin position="547"/>
        <end position="572"/>
    </location>
</feature>
<organism evidence="8 9">
    <name type="scientific">Pteropus alecto</name>
    <name type="common">Black flying fox</name>
    <dbReference type="NCBI Taxonomy" id="9402"/>
    <lineage>
        <taxon>Eukaryota</taxon>
        <taxon>Metazoa</taxon>
        <taxon>Chordata</taxon>
        <taxon>Craniata</taxon>
        <taxon>Vertebrata</taxon>
        <taxon>Euteleostomi</taxon>
        <taxon>Mammalia</taxon>
        <taxon>Eutheria</taxon>
        <taxon>Laurasiatheria</taxon>
        <taxon>Chiroptera</taxon>
        <taxon>Yinpterochiroptera</taxon>
        <taxon>Pteropodoidea</taxon>
        <taxon>Pteropodidae</taxon>
        <taxon>Pteropodinae</taxon>
        <taxon>Pteropus</taxon>
    </lineage>
</organism>
<dbReference type="AlphaFoldDB" id="L5K7P3"/>
<dbReference type="InterPro" id="IPR000719">
    <property type="entry name" value="Prot_kinase_dom"/>
</dbReference>
<evidence type="ECO:0000313" key="9">
    <source>
        <dbReference type="Proteomes" id="UP000010552"/>
    </source>
</evidence>
<dbReference type="PROSITE" id="PS50011">
    <property type="entry name" value="PROTEIN_KINASE_DOM"/>
    <property type="match status" value="1"/>
</dbReference>
<keyword evidence="5" id="KW-0067">ATP-binding</keyword>
<feature type="domain" description="Protein kinase" evidence="7">
    <location>
        <begin position="75"/>
        <end position="467"/>
    </location>
</feature>
<dbReference type="SUPFAM" id="SSF56112">
    <property type="entry name" value="Protein kinase-like (PK-like)"/>
    <property type="match status" value="2"/>
</dbReference>
<proteinExistence type="predicted"/>
<name>L5K7P3_PTEAL</name>
<keyword evidence="2" id="KW-0808">Transferase</keyword>
<dbReference type="Proteomes" id="UP000010552">
    <property type="component" value="Unassembled WGS sequence"/>
</dbReference>
<dbReference type="FunCoup" id="L5K7P3">
    <property type="interactions" value="594"/>
</dbReference>
<keyword evidence="3" id="KW-0547">Nucleotide-binding</keyword>
<dbReference type="GO" id="GO:0009966">
    <property type="term" value="P:regulation of signal transduction"/>
    <property type="evidence" value="ECO:0007669"/>
    <property type="project" value="TreeGrafter"/>
</dbReference>
<evidence type="ECO:0000256" key="6">
    <source>
        <dbReference type="SAM" id="MobiDB-lite"/>
    </source>
</evidence>
<dbReference type="InParanoid" id="L5K7P3"/>
<evidence type="ECO:0000256" key="4">
    <source>
        <dbReference type="ARBA" id="ARBA00022777"/>
    </source>
</evidence>
<evidence type="ECO:0000256" key="3">
    <source>
        <dbReference type="ARBA" id="ARBA00022741"/>
    </source>
</evidence>
<evidence type="ECO:0000256" key="2">
    <source>
        <dbReference type="ARBA" id="ARBA00022679"/>
    </source>
</evidence>
<gene>
    <name evidence="8" type="ORF">PAL_GLEAN10022733</name>
</gene>
<evidence type="ECO:0000259" key="7">
    <source>
        <dbReference type="PROSITE" id="PS50011"/>
    </source>
</evidence>
<dbReference type="Gene3D" id="3.30.200.20">
    <property type="entry name" value="Phosphorylase Kinase, domain 1"/>
    <property type="match status" value="1"/>
</dbReference>